<dbReference type="RefSeq" id="WP_204631525.1">
    <property type="nucleotide sequence ID" value="NZ_BSOC01000003.1"/>
</dbReference>
<dbReference type="Proteomes" id="UP001430193">
    <property type="component" value="Unassembled WGS sequence"/>
</dbReference>
<keyword evidence="1" id="KW-0805">Transcription regulation</keyword>
<name>A0ABS2KFJ9_9GAMM</name>
<dbReference type="InterPro" id="IPR018060">
    <property type="entry name" value="HTH_AraC"/>
</dbReference>
<dbReference type="SUPFAM" id="SSF51182">
    <property type="entry name" value="RmlC-like cupins"/>
    <property type="match status" value="1"/>
</dbReference>
<dbReference type="SUPFAM" id="SSF46689">
    <property type="entry name" value="Homeodomain-like"/>
    <property type="match status" value="1"/>
</dbReference>
<proteinExistence type="predicted"/>
<evidence type="ECO:0000259" key="4">
    <source>
        <dbReference type="PROSITE" id="PS01124"/>
    </source>
</evidence>
<evidence type="ECO:0000256" key="2">
    <source>
        <dbReference type="ARBA" id="ARBA00023125"/>
    </source>
</evidence>
<reference evidence="5" key="1">
    <citation type="submission" date="2020-10" db="EMBL/GenBank/DDBJ databases">
        <title>Phylogeny of dyella-like bacteria.</title>
        <authorList>
            <person name="Fu J."/>
        </authorList>
    </citation>
    <scope>NUCLEOTIDE SEQUENCE</scope>
    <source>
        <strain evidence="5">DHON07</strain>
    </source>
</reference>
<sequence length="261" mass="28882">MSNLRQAATIDRVAHGADAIVTFVRDYPAGYTIALHLHDRDQLVYASRGVMTVRTATGTWVVPTHRGVWIPKGMAHTISMSGNVAMRTLYVKAPRGKALPRECCVINVSPLLQELIFHACTFPSLSTAVRVQRHLIDVIVDQLQVIQMVPLQLPHLSDPRAARVAEALLTAPGEHPSLHQVCRESGASQRTIERLFLDETGMTFGKWRQQLRLMRALRLLGEGSKVTHVALEAGYSTPSAFIAAFRAALGTTPARYFENQR</sequence>
<dbReference type="InterPro" id="IPR014710">
    <property type="entry name" value="RmlC-like_jellyroll"/>
</dbReference>
<dbReference type="Pfam" id="PF12833">
    <property type="entry name" value="HTH_18"/>
    <property type="match status" value="1"/>
</dbReference>
<dbReference type="CDD" id="cd06124">
    <property type="entry name" value="cupin_NimR-like_N"/>
    <property type="match status" value="1"/>
</dbReference>
<dbReference type="Gene3D" id="2.60.120.10">
    <property type="entry name" value="Jelly Rolls"/>
    <property type="match status" value="1"/>
</dbReference>
<keyword evidence="3" id="KW-0804">Transcription</keyword>
<protein>
    <submittedName>
        <fullName evidence="5">Helix-turn-helix transcriptional regulator</fullName>
    </submittedName>
</protein>
<dbReference type="InterPro" id="IPR011051">
    <property type="entry name" value="RmlC_Cupin_sf"/>
</dbReference>
<comment type="caution">
    <text evidence="5">The sequence shown here is derived from an EMBL/GenBank/DDBJ whole genome shotgun (WGS) entry which is preliminary data.</text>
</comment>
<dbReference type="Pfam" id="PF02311">
    <property type="entry name" value="AraC_binding"/>
    <property type="match status" value="1"/>
</dbReference>
<evidence type="ECO:0000313" key="5">
    <source>
        <dbReference type="EMBL" id="MBM7129931.1"/>
    </source>
</evidence>
<dbReference type="SMART" id="SM00342">
    <property type="entry name" value="HTH_ARAC"/>
    <property type="match status" value="1"/>
</dbReference>
<gene>
    <name evidence="5" type="ORF">ISS99_10360</name>
</gene>
<keyword evidence="2" id="KW-0238">DNA-binding</keyword>
<dbReference type="PANTHER" id="PTHR11019">
    <property type="entry name" value="HTH-TYPE TRANSCRIPTIONAL REGULATOR NIMR"/>
    <property type="match status" value="1"/>
</dbReference>
<dbReference type="PANTHER" id="PTHR11019:SF159">
    <property type="entry name" value="TRANSCRIPTIONAL REGULATOR-RELATED"/>
    <property type="match status" value="1"/>
</dbReference>
<dbReference type="InterPro" id="IPR009057">
    <property type="entry name" value="Homeodomain-like_sf"/>
</dbReference>
<dbReference type="InterPro" id="IPR003313">
    <property type="entry name" value="AraC-bd"/>
</dbReference>
<evidence type="ECO:0000256" key="3">
    <source>
        <dbReference type="ARBA" id="ARBA00023163"/>
    </source>
</evidence>
<accession>A0ABS2KFJ9</accession>
<dbReference type="PROSITE" id="PS01124">
    <property type="entry name" value="HTH_ARAC_FAMILY_2"/>
    <property type="match status" value="1"/>
</dbReference>
<feature type="domain" description="HTH araC/xylS-type" evidence="4">
    <location>
        <begin position="162"/>
        <end position="259"/>
    </location>
</feature>
<evidence type="ECO:0000313" key="6">
    <source>
        <dbReference type="Proteomes" id="UP001430193"/>
    </source>
</evidence>
<dbReference type="EMBL" id="JADIKF010000038">
    <property type="protein sequence ID" value="MBM7129931.1"/>
    <property type="molecule type" value="Genomic_DNA"/>
</dbReference>
<organism evidence="5 6">
    <name type="scientific">Dyella mobilis</name>
    <dbReference type="NCBI Taxonomy" id="1849582"/>
    <lineage>
        <taxon>Bacteria</taxon>
        <taxon>Pseudomonadati</taxon>
        <taxon>Pseudomonadota</taxon>
        <taxon>Gammaproteobacteria</taxon>
        <taxon>Lysobacterales</taxon>
        <taxon>Rhodanobacteraceae</taxon>
        <taxon>Dyella</taxon>
    </lineage>
</organism>
<evidence type="ECO:0000256" key="1">
    <source>
        <dbReference type="ARBA" id="ARBA00023015"/>
    </source>
</evidence>
<dbReference type="Gene3D" id="1.10.10.60">
    <property type="entry name" value="Homeodomain-like"/>
    <property type="match status" value="1"/>
</dbReference>
<keyword evidence="6" id="KW-1185">Reference proteome</keyword>